<sequence>MQSLGNLLIAYFYIFKNQSRFLNLQILNHNCLLCYANIIFCPSSRLLVTQEELFFGHILFASLNRNAEFFQNLFKNLQSNVISFTRNTRAKISYYCTPVLSEGTFVRSNFWTAKINGLKYTGGQKTETIGTYSRWYILVFGTFWSLEVVGYWLLANVQSPTVNNPQPQLPTTCW</sequence>
<comment type="caution">
    <text evidence="1">The sequence shown here is derived from an EMBL/GenBank/DDBJ whole genome shotgun (WGS) entry which is preliminary data.</text>
</comment>
<gene>
    <name evidence="1" type="ORF">BpHYR1_011886</name>
</gene>
<proteinExistence type="predicted"/>
<dbReference type="AlphaFoldDB" id="A0A3M7RPV9"/>
<evidence type="ECO:0000313" key="2">
    <source>
        <dbReference type="Proteomes" id="UP000276133"/>
    </source>
</evidence>
<organism evidence="1 2">
    <name type="scientific">Brachionus plicatilis</name>
    <name type="common">Marine rotifer</name>
    <name type="synonym">Brachionus muelleri</name>
    <dbReference type="NCBI Taxonomy" id="10195"/>
    <lineage>
        <taxon>Eukaryota</taxon>
        <taxon>Metazoa</taxon>
        <taxon>Spiralia</taxon>
        <taxon>Gnathifera</taxon>
        <taxon>Rotifera</taxon>
        <taxon>Eurotatoria</taxon>
        <taxon>Monogononta</taxon>
        <taxon>Pseudotrocha</taxon>
        <taxon>Ploima</taxon>
        <taxon>Brachionidae</taxon>
        <taxon>Brachionus</taxon>
    </lineage>
</organism>
<dbReference type="EMBL" id="REGN01002895">
    <property type="protein sequence ID" value="RNA25613.1"/>
    <property type="molecule type" value="Genomic_DNA"/>
</dbReference>
<reference evidence="1 2" key="1">
    <citation type="journal article" date="2018" name="Sci. Rep.">
        <title>Genomic signatures of local adaptation to the degree of environmental predictability in rotifers.</title>
        <authorList>
            <person name="Franch-Gras L."/>
            <person name="Hahn C."/>
            <person name="Garcia-Roger E.M."/>
            <person name="Carmona M.J."/>
            <person name="Serra M."/>
            <person name="Gomez A."/>
        </authorList>
    </citation>
    <scope>NUCLEOTIDE SEQUENCE [LARGE SCALE GENOMIC DNA]</scope>
    <source>
        <strain evidence="1">HYR1</strain>
    </source>
</reference>
<accession>A0A3M7RPV9</accession>
<keyword evidence="2" id="KW-1185">Reference proteome</keyword>
<evidence type="ECO:0000313" key="1">
    <source>
        <dbReference type="EMBL" id="RNA25613.1"/>
    </source>
</evidence>
<protein>
    <submittedName>
        <fullName evidence="1">Uncharacterized protein</fullName>
    </submittedName>
</protein>
<dbReference type="Proteomes" id="UP000276133">
    <property type="component" value="Unassembled WGS sequence"/>
</dbReference>
<name>A0A3M7RPV9_BRAPC</name>